<keyword evidence="2" id="KW-1185">Reference proteome</keyword>
<accession>A0ABD1HGC7</accession>
<evidence type="ECO:0000313" key="2">
    <source>
        <dbReference type="Proteomes" id="UP001567538"/>
    </source>
</evidence>
<dbReference type="PANTHER" id="PTHR33103:SF27">
    <property type="entry name" value="OS04G0594700 PROTEIN"/>
    <property type="match status" value="1"/>
</dbReference>
<dbReference type="PANTHER" id="PTHR33103">
    <property type="entry name" value="OS01G0153900 PROTEIN"/>
    <property type="match status" value="1"/>
</dbReference>
<dbReference type="Pfam" id="PF05056">
    <property type="entry name" value="DUF674"/>
    <property type="match status" value="3"/>
</dbReference>
<evidence type="ECO:0008006" key="3">
    <source>
        <dbReference type="Google" id="ProtNLM"/>
    </source>
</evidence>
<dbReference type="AlphaFoldDB" id="A0ABD1HGC7"/>
<protein>
    <recommendedName>
        <fullName evidence="3">DUF674 family protein</fullName>
    </recommendedName>
</protein>
<name>A0ABD1HGC7_SALDI</name>
<organism evidence="1 2">
    <name type="scientific">Salvia divinorum</name>
    <name type="common">Maria pastora</name>
    <name type="synonym">Diviner's sage</name>
    <dbReference type="NCBI Taxonomy" id="28513"/>
    <lineage>
        <taxon>Eukaryota</taxon>
        <taxon>Viridiplantae</taxon>
        <taxon>Streptophyta</taxon>
        <taxon>Embryophyta</taxon>
        <taxon>Tracheophyta</taxon>
        <taxon>Spermatophyta</taxon>
        <taxon>Magnoliopsida</taxon>
        <taxon>eudicotyledons</taxon>
        <taxon>Gunneridae</taxon>
        <taxon>Pentapetalae</taxon>
        <taxon>asterids</taxon>
        <taxon>lamiids</taxon>
        <taxon>Lamiales</taxon>
        <taxon>Lamiaceae</taxon>
        <taxon>Nepetoideae</taxon>
        <taxon>Mentheae</taxon>
        <taxon>Salviinae</taxon>
        <taxon>Salvia</taxon>
        <taxon>Salvia subgen. Calosphace</taxon>
    </lineage>
</organism>
<dbReference type="Proteomes" id="UP001567538">
    <property type="component" value="Unassembled WGS sequence"/>
</dbReference>
<comment type="caution">
    <text evidence="1">The sequence shown here is derived from an EMBL/GenBank/DDBJ whole genome shotgun (WGS) entry which is preliminary data.</text>
</comment>
<dbReference type="EMBL" id="JBEAFC010000005">
    <property type="protein sequence ID" value="KAL1555516.1"/>
    <property type="molecule type" value="Genomic_DNA"/>
</dbReference>
<gene>
    <name evidence="1" type="ORF">AAHA92_11241</name>
</gene>
<proteinExistence type="predicted"/>
<sequence>MSGAEEVKFSLKVMINKEKTKVLFAESDGYFVDVLLSFLTLPLGRIVKLFEKHYGAETPIIGCLNTLCNSIVNLDSLYFRTENAKQILINPISSFDADCKRLKLNISDSEPCEIDRDSGVFTIGTTTFIITDDLQIVPKLDQTVSILNITETQGAESLNVTFGLSEIMDLFTASIFSDTPLSDVILGEKREAKSVKVEYECDISQAKNKRKEPEEIVEEMTLRVIVQKSTKKFLCARGYNNVIDFLISLVFIPLGGVERLLAGNTCLKGIDNLYLSLSDPRNNNYFKSPDIKKKLIQSNLANAYVYEHHTLFLDFPNSLGKFLKGPGMLSVADDLTIQPFYMSSVICNEHGISMFDMEEFELKIGKKEALNILKASLTSKFALTNGLLNPFINVNVLMET</sequence>
<reference evidence="1 2" key="1">
    <citation type="submission" date="2024-06" db="EMBL/GenBank/DDBJ databases">
        <title>A chromosome level genome sequence of Diviner's sage (Salvia divinorum).</title>
        <authorList>
            <person name="Ford S.A."/>
            <person name="Ro D.-K."/>
            <person name="Ness R.W."/>
            <person name="Phillips M.A."/>
        </authorList>
    </citation>
    <scope>NUCLEOTIDE SEQUENCE [LARGE SCALE GENOMIC DNA]</scope>
    <source>
        <strain evidence="1">SAF-2024a</strain>
        <tissue evidence="1">Leaf</tissue>
    </source>
</reference>
<dbReference type="InterPro" id="IPR007750">
    <property type="entry name" value="DUF674"/>
</dbReference>
<evidence type="ECO:0000313" key="1">
    <source>
        <dbReference type="EMBL" id="KAL1555516.1"/>
    </source>
</evidence>